<evidence type="ECO:0000256" key="1">
    <source>
        <dbReference type="PROSITE-ProRule" id="PRU00339"/>
    </source>
</evidence>
<comment type="caution">
    <text evidence="2">The sequence shown here is derived from an EMBL/GenBank/DDBJ whole genome shotgun (WGS) entry which is preliminary data.</text>
</comment>
<evidence type="ECO:0000313" key="2">
    <source>
        <dbReference type="EMBL" id="TXI29577.1"/>
    </source>
</evidence>
<dbReference type="SUPFAM" id="SSF48452">
    <property type="entry name" value="TPR-like"/>
    <property type="match status" value="2"/>
</dbReference>
<dbReference type="InterPro" id="IPR019734">
    <property type="entry name" value="TPR_rpt"/>
</dbReference>
<reference evidence="2 3" key="1">
    <citation type="submission" date="2018-09" db="EMBL/GenBank/DDBJ databases">
        <title>Metagenome Assembled Genomes from an Advanced Water Purification Facility.</title>
        <authorList>
            <person name="Stamps B.W."/>
            <person name="Spear J.R."/>
        </authorList>
    </citation>
    <scope>NUCLEOTIDE SEQUENCE [LARGE SCALE GENOMIC DNA]</scope>
    <source>
        <strain evidence="2">Bin_54_1</strain>
    </source>
</reference>
<accession>A0A5C7VV96</accession>
<dbReference type="EMBL" id="SSFX01000031">
    <property type="protein sequence ID" value="TXI29577.1"/>
    <property type="molecule type" value="Genomic_DNA"/>
</dbReference>
<dbReference type="SMART" id="SM00028">
    <property type="entry name" value="TPR"/>
    <property type="match status" value="5"/>
</dbReference>
<dbReference type="InterPro" id="IPR011990">
    <property type="entry name" value="TPR-like_helical_dom_sf"/>
</dbReference>
<keyword evidence="1" id="KW-0802">TPR repeat</keyword>
<dbReference type="PANTHER" id="PTHR12558:SF13">
    <property type="entry name" value="CELL DIVISION CYCLE PROTEIN 27 HOMOLOG"/>
    <property type="match status" value="1"/>
</dbReference>
<dbReference type="PANTHER" id="PTHR12558">
    <property type="entry name" value="CELL DIVISION CYCLE 16,23,27"/>
    <property type="match status" value="1"/>
</dbReference>
<evidence type="ECO:0000313" key="3">
    <source>
        <dbReference type="Proteomes" id="UP000321055"/>
    </source>
</evidence>
<organism evidence="2 3">
    <name type="scientific">Nitrosomonas oligotropha</name>
    <dbReference type="NCBI Taxonomy" id="42354"/>
    <lineage>
        <taxon>Bacteria</taxon>
        <taxon>Pseudomonadati</taxon>
        <taxon>Pseudomonadota</taxon>
        <taxon>Betaproteobacteria</taxon>
        <taxon>Nitrosomonadales</taxon>
        <taxon>Nitrosomonadaceae</taxon>
        <taxon>Nitrosomonas</taxon>
    </lineage>
</organism>
<dbReference type="PROSITE" id="PS50005">
    <property type="entry name" value="TPR"/>
    <property type="match status" value="1"/>
</dbReference>
<proteinExistence type="predicted"/>
<evidence type="ECO:0008006" key="4">
    <source>
        <dbReference type="Google" id="ProtNLM"/>
    </source>
</evidence>
<sequence>MLVSMGVAKCCAQAAWITPNDVNTHYLLGNYWLEHNKPSRAIDPFTRAAQLAPELGIIWCYLALANARLFREDQVDLAYEKVLNVIKTDDDHLLTMLARAYRTMAASSYYARREIVRFSDQLTAQGRLSVKFKMIGLLYFRSGRRLHFYNYPEEFSKNTEQQIAKLDELIKKHRKNSKRVHHLAQRFAKVRELFNSDSDCRTSLKAHYDEAAKQGEPREQEPLEKLEKHWEIGNIANALGDSAKKHNHPEEARQWYEIAIAQFELCYPDYIGRYDLYTWKAMACLAMEKRGDALDAALQAVIIDPIDYYERGQLAACHFKLEEWTEARKEWEESLRLQQEEPSTYCKIAVCWKQEADLADTVEKRGNYLNQAADNFEHAVKLFTCDHDSKSDKPLWHSSQFWLGLIRWEQGRVQEGQALWLSLINRGFCPFFVEFYLSSNMLSCKVLLGDAQKRFEGLAESIENKIKKNADSKYESIDDDKHPWGWYKMTYIEMLVWVQLGVASAIAQRQVGFEKALMHVEKARKAVTEIKDETMQQKLSGVCDQVEGEVRLRQGLAAQAIPFFEKAILQTTDADNYLYLATALLDQLESSAADANARTTVMRIKSLLEHAEKLDLDEKIKQPIADLRCRLNSTSTGKTIAQVVE</sequence>
<gene>
    <name evidence="2" type="ORF">E6Q60_03995</name>
</gene>
<protein>
    <recommendedName>
        <fullName evidence="4">Tetratricopeptide repeat protein</fullName>
    </recommendedName>
</protein>
<dbReference type="Gene3D" id="1.25.40.10">
    <property type="entry name" value="Tetratricopeptide repeat domain"/>
    <property type="match status" value="2"/>
</dbReference>
<name>A0A5C7VV96_9PROT</name>
<feature type="repeat" description="TPR" evidence="1">
    <location>
        <begin position="22"/>
        <end position="55"/>
    </location>
</feature>
<dbReference type="Proteomes" id="UP000321055">
    <property type="component" value="Unassembled WGS sequence"/>
</dbReference>
<dbReference type="AlphaFoldDB" id="A0A5C7VV96"/>